<evidence type="ECO:0000313" key="4">
    <source>
        <dbReference type="Proteomes" id="UP000756346"/>
    </source>
</evidence>
<keyword evidence="3" id="KW-0808">Transferase</keyword>
<dbReference type="AlphaFoldDB" id="A0A9P9BKI5"/>
<comment type="similarity">
    <text evidence="1">Belongs to the methyltransferase superfamily. LaeA methyltransferase family.</text>
</comment>
<dbReference type="InterPro" id="IPR029063">
    <property type="entry name" value="SAM-dependent_MTases_sf"/>
</dbReference>
<name>A0A9P9BKI5_9PEZI</name>
<proteinExistence type="inferred from homology"/>
<dbReference type="GeneID" id="70191391"/>
<keyword evidence="3" id="KW-0489">Methyltransferase</keyword>
<dbReference type="PANTHER" id="PTHR43591:SF24">
    <property type="entry name" value="2-METHOXY-6-POLYPRENYL-1,4-BENZOQUINOL METHYLASE, MITOCHONDRIAL"/>
    <property type="match status" value="1"/>
</dbReference>
<comment type="caution">
    <text evidence="3">The sequence shown here is derived from an EMBL/GenBank/DDBJ whole genome shotgun (WGS) entry which is preliminary data.</text>
</comment>
<dbReference type="GO" id="GO:0008168">
    <property type="term" value="F:methyltransferase activity"/>
    <property type="evidence" value="ECO:0007669"/>
    <property type="project" value="UniProtKB-KW"/>
</dbReference>
<dbReference type="SUPFAM" id="SSF53335">
    <property type="entry name" value="S-adenosyl-L-methionine-dependent methyltransferases"/>
    <property type="match status" value="1"/>
</dbReference>
<reference evidence="3" key="1">
    <citation type="journal article" date="2021" name="Nat. Commun.">
        <title>Genetic determinants of endophytism in the Arabidopsis root mycobiome.</title>
        <authorList>
            <person name="Mesny F."/>
            <person name="Miyauchi S."/>
            <person name="Thiergart T."/>
            <person name="Pickel B."/>
            <person name="Atanasova L."/>
            <person name="Karlsson M."/>
            <person name="Huettel B."/>
            <person name="Barry K.W."/>
            <person name="Haridas S."/>
            <person name="Chen C."/>
            <person name="Bauer D."/>
            <person name="Andreopoulos W."/>
            <person name="Pangilinan J."/>
            <person name="LaButti K."/>
            <person name="Riley R."/>
            <person name="Lipzen A."/>
            <person name="Clum A."/>
            <person name="Drula E."/>
            <person name="Henrissat B."/>
            <person name="Kohler A."/>
            <person name="Grigoriev I.V."/>
            <person name="Martin F.M."/>
            <person name="Hacquard S."/>
        </authorList>
    </citation>
    <scope>NUCLEOTIDE SEQUENCE</scope>
    <source>
        <strain evidence="3">MPI-CAGE-CH-0230</strain>
    </source>
</reference>
<accession>A0A9P9BKI5</accession>
<protein>
    <submittedName>
        <fullName evidence="3">S-adenosyl-L-methionine-dependent methyltransferase</fullName>
    </submittedName>
</protein>
<keyword evidence="4" id="KW-1185">Reference proteome</keyword>
<dbReference type="PANTHER" id="PTHR43591">
    <property type="entry name" value="METHYLTRANSFERASE"/>
    <property type="match status" value="1"/>
</dbReference>
<dbReference type="GO" id="GO:0032259">
    <property type="term" value="P:methylation"/>
    <property type="evidence" value="ECO:0007669"/>
    <property type="project" value="UniProtKB-KW"/>
</dbReference>
<dbReference type="Proteomes" id="UP000756346">
    <property type="component" value="Unassembled WGS sequence"/>
</dbReference>
<evidence type="ECO:0000256" key="1">
    <source>
        <dbReference type="ARBA" id="ARBA00038158"/>
    </source>
</evidence>
<feature type="compositionally biased region" description="Acidic residues" evidence="2">
    <location>
        <begin position="38"/>
        <end position="53"/>
    </location>
</feature>
<dbReference type="RefSeq" id="XP_046006823.1">
    <property type="nucleotide sequence ID" value="XM_046161845.1"/>
</dbReference>
<evidence type="ECO:0000256" key="2">
    <source>
        <dbReference type="SAM" id="MobiDB-lite"/>
    </source>
</evidence>
<sequence length="338" mass="38162">MSCGSAPSCDPGLPDNALFHRPGDEPAIAAHSDGASDSFDDEFEPSEWDEDNLSDTTSINSSIYAHTYEHGRRFHKYRHGRYPIPNDDQEQSREDMKHAMYMELTNGELFYSPIGDNPQKILDIGTGTGLWAIEVGDKFPSAIVTGLDLSPIQPVWIPPNVNFIIDDAEDEWMNGSAWDLVHCRGMSTTIKDPHKLCQQTFDNLKPGGWMEWQEQHANFLCDDGTMNPDDDLIKLYRLATQAFERIGYDVHLASKLREPLEKAGFVNVRCVVKKIPIGTWPADKTLRLVGMYMKTAIQSFLPVIIAKPLALLGIPEDEREVWRALALRSLSKSDQHRY</sequence>
<dbReference type="EMBL" id="JAGTJQ010000011">
    <property type="protein sequence ID" value="KAH7018556.1"/>
    <property type="molecule type" value="Genomic_DNA"/>
</dbReference>
<feature type="region of interest" description="Disordered" evidence="2">
    <location>
        <begin position="1"/>
        <end position="56"/>
    </location>
</feature>
<dbReference type="CDD" id="cd02440">
    <property type="entry name" value="AdoMet_MTases"/>
    <property type="match status" value="1"/>
</dbReference>
<evidence type="ECO:0000313" key="3">
    <source>
        <dbReference type="EMBL" id="KAH7018556.1"/>
    </source>
</evidence>
<dbReference type="Gene3D" id="3.40.50.150">
    <property type="entry name" value="Vaccinia Virus protein VP39"/>
    <property type="match status" value="1"/>
</dbReference>
<organism evidence="3 4">
    <name type="scientific">Microdochium trichocladiopsis</name>
    <dbReference type="NCBI Taxonomy" id="1682393"/>
    <lineage>
        <taxon>Eukaryota</taxon>
        <taxon>Fungi</taxon>
        <taxon>Dikarya</taxon>
        <taxon>Ascomycota</taxon>
        <taxon>Pezizomycotina</taxon>
        <taxon>Sordariomycetes</taxon>
        <taxon>Xylariomycetidae</taxon>
        <taxon>Xylariales</taxon>
        <taxon>Microdochiaceae</taxon>
        <taxon>Microdochium</taxon>
    </lineage>
</organism>
<dbReference type="Pfam" id="PF13489">
    <property type="entry name" value="Methyltransf_23"/>
    <property type="match status" value="1"/>
</dbReference>
<dbReference type="OrthoDB" id="184880at2759"/>
<gene>
    <name evidence="3" type="ORF">B0I36DRAFT_40759</name>
</gene>